<organism evidence="2 3">
    <name type="scientific">Arabidopsis thaliana</name>
    <name type="common">Mouse-ear cress</name>
    <dbReference type="NCBI Taxonomy" id="3702"/>
    <lineage>
        <taxon>Eukaryota</taxon>
        <taxon>Viridiplantae</taxon>
        <taxon>Streptophyta</taxon>
        <taxon>Embryophyta</taxon>
        <taxon>Tracheophyta</taxon>
        <taxon>Spermatophyta</taxon>
        <taxon>Magnoliopsida</taxon>
        <taxon>eudicotyledons</taxon>
        <taxon>Gunneridae</taxon>
        <taxon>Pentapetalae</taxon>
        <taxon>rosids</taxon>
        <taxon>malvids</taxon>
        <taxon>Brassicales</taxon>
        <taxon>Brassicaceae</taxon>
        <taxon>Camelineae</taxon>
        <taxon>Arabidopsis</taxon>
    </lineage>
</organism>
<dbReference type="AlphaFoldDB" id="A0A654G587"/>
<evidence type="ECO:0000313" key="3">
    <source>
        <dbReference type="Proteomes" id="UP000426265"/>
    </source>
</evidence>
<feature type="region of interest" description="Disordered" evidence="1">
    <location>
        <begin position="27"/>
        <end position="65"/>
    </location>
</feature>
<dbReference type="Proteomes" id="UP000426265">
    <property type="component" value="Unassembled WGS sequence"/>
</dbReference>
<accession>A0A654G587</accession>
<evidence type="ECO:0000313" key="2">
    <source>
        <dbReference type="EMBL" id="VYS68259.1"/>
    </source>
</evidence>
<gene>
    <name evidence="2" type="ORF">AN1_LOCUS23653</name>
</gene>
<reference evidence="2 3" key="1">
    <citation type="submission" date="2019-11" db="EMBL/GenBank/DDBJ databases">
        <authorList>
            <person name="Jiao W.-B."/>
            <person name="Schneeberger K."/>
        </authorList>
    </citation>
    <scope>NUCLEOTIDE SEQUENCE [LARGE SCALE GENOMIC DNA]</scope>
    <source>
        <strain evidence="3">cv. An-1</strain>
    </source>
</reference>
<evidence type="ECO:0000256" key="1">
    <source>
        <dbReference type="SAM" id="MobiDB-lite"/>
    </source>
</evidence>
<dbReference type="EMBL" id="CACRSJ010000110">
    <property type="protein sequence ID" value="VYS68259.1"/>
    <property type="molecule type" value="Genomic_DNA"/>
</dbReference>
<name>A0A654G587_ARATH</name>
<protein>
    <submittedName>
        <fullName evidence="2">Uncharacterized protein</fullName>
    </submittedName>
</protein>
<sequence length="65" mass="7195">MAEACEANKTFLTPVIDKKEYSRTLLVDDGSAEGARSAGAFRSTSRRENRSGRSPQRDRSPPHQT</sequence>
<feature type="compositionally biased region" description="Basic and acidic residues" evidence="1">
    <location>
        <begin position="45"/>
        <end position="65"/>
    </location>
</feature>
<proteinExistence type="predicted"/>